<reference evidence="5 6" key="1">
    <citation type="submission" date="2020-08" db="EMBL/GenBank/DDBJ databases">
        <title>Sequencing the genomes of 1000 actinobacteria strains.</title>
        <authorList>
            <person name="Klenk H.-P."/>
        </authorList>
    </citation>
    <scope>NUCLEOTIDE SEQUENCE [LARGE SCALE GENOMIC DNA]</scope>
    <source>
        <strain evidence="5 6">DSM 44786</strain>
    </source>
</reference>
<dbReference type="InterPro" id="IPR036689">
    <property type="entry name" value="ESAT-6-like_sf"/>
</dbReference>
<dbReference type="Pfam" id="PF05593">
    <property type="entry name" value="RHS_repeat"/>
    <property type="match status" value="7"/>
</dbReference>
<dbReference type="InterPro" id="IPR050708">
    <property type="entry name" value="T6SS_VgrG/RHS"/>
</dbReference>
<accession>A0A7W7WJM1</accession>
<dbReference type="Pfam" id="PF25023">
    <property type="entry name" value="TEN_YD-shell"/>
    <property type="match status" value="1"/>
</dbReference>
<keyword evidence="1" id="KW-0677">Repeat</keyword>
<evidence type="ECO:0000313" key="6">
    <source>
        <dbReference type="Proteomes" id="UP000573327"/>
    </source>
</evidence>
<dbReference type="InterPro" id="IPR045351">
    <property type="entry name" value="DUF6531"/>
</dbReference>
<dbReference type="EMBL" id="JACHJR010000001">
    <property type="protein sequence ID" value="MBB4949095.1"/>
    <property type="molecule type" value="Genomic_DNA"/>
</dbReference>
<dbReference type="NCBIfam" id="TIGR03696">
    <property type="entry name" value="Rhs_assc_core"/>
    <property type="match status" value="1"/>
</dbReference>
<comment type="caution">
    <text evidence="5">The sequence shown here is derived from an EMBL/GenBank/DDBJ whole genome shotgun (WGS) entry which is preliminary data.</text>
</comment>
<dbReference type="PANTHER" id="PTHR32305">
    <property type="match status" value="1"/>
</dbReference>
<evidence type="ECO:0000259" key="3">
    <source>
        <dbReference type="Pfam" id="PF20148"/>
    </source>
</evidence>
<gene>
    <name evidence="5" type="ORF">F4556_004630</name>
</gene>
<feature type="region of interest" description="Disordered" evidence="2">
    <location>
        <begin position="1"/>
        <end position="52"/>
    </location>
</feature>
<proteinExistence type="predicted"/>
<dbReference type="Pfam" id="PF20148">
    <property type="entry name" value="DUF6531"/>
    <property type="match status" value="1"/>
</dbReference>
<feature type="domain" description="Teneurin-like YD-shell" evidence="4">
    <location>
        <begin position="604"/>
        <end position="754"/>
    </location>
</feature>
<evidence type="ECO:0000256" key="2">
    <source>
        <dbReference type="SAM" id="MobiDB-lite"/>
    </source>
</evidence>
<feature type="compositionally biased region" description="Basic and acidic residues" evidence="2">
    <location>
        <begin position="91"/>
        <end position="111"/>
    </location>
</feature>
<dbReference type="Gene3D" id="2.180.10.10">
    <property type="entry name" value="RHS repeat-associated core"/>
    <property type="match status" value="4"/>
</dbReference>
<sequence length="1316" mass="144118">MSDGFKHDPDSMESLAKKFDRHSDDLADSHRKHHGKARAAFGRTRGKGGLASAAEQGIGQLMDVMEQGQKALRKHLKDMGTGLRQTSANHKATEQRIVDALKGKDGGRDPGRSPGKGNGSGNGPGGRPGPRRLRDNVAEPRKVAVPPSRRKCRSDPIDIATGEMLLEHEDVRLPGVLPLILRRTHLSSYRSGGWFGPSWASTLDQCLELDAEGVVFAAEDGTLLVYPAPEPGESVLPLEGSRLPLRRTDSGYRIGLPGSGQVLHFDGPESAAADGVRLPLREITDRNGNRIEVVRSAAGVPVELRHSGGYRVAVEVTGRRITGYRLVGAGAADDPRGAFLAAFRYDGNGNLSEILDAADRPLRLGYDEAGRITSWTDRNQFRYRYLYDRAGRCVQTRGDSGSLDAVFGYDPANRLTTVRDSLGRVTVYQLNELGQTVTETDPSGAVVRSEWDRYDRLRSRTDELGRTTSYEYDVDGNPASVTLPDGALATAVFDRHGKPLQATQPDGTVWRYEYDERGNLLLAVDPMGAETRCSYGDLGHLRSVTDALGGTTRYTTDAAGLVLSSTDPLGAVSTCTRDALGRLATATDAVGGVTSYGWTDDSLPAWRTDPEGRTERWSYDPRGDLTEYLNADGRATRFEYGPFGTTKARTGPDGTRYEFRHDTELRLAEVVNPKGLRWSYEFGPAGELLSETDFNGRTVRYVSDAAGQLTERTNGAGQSVTFIRDAAGRVVASRADGGAQTSFEYDPAGRLVRSLGTDCTVEFSHDPAGRIIAETVDGHRTTSEYDLLGRQVRRTTPTGAVSRWSYDANGLPTALSTVGGEFTFGYDPLGRETARHFGGAVALTQSWDGSHRLVGQALWRADEGVEGTGYRQLQGRGYGYRADGHPEMVTDQLGGDRRLELDPAGRVTAVRAEHWSESYAYDALGNLAGASFPGRDDSGQGEREHEGTLVRRAGRTTYRHDGQGRVVQAVRRTLSGREREWRYSWDAEDRLVQAVTPDGAVWRYRYDVLGRRVGKTRLADDGRVVEHTRFSWDGTTLAEQCTTSPGSERAVTWDWEPEGYRAVSQLDRSWRIEGTERTETDRRFHGIVTDLVGAPAELVTAEGEIAWRAVGTLWGHRSGAPGAMADCPLRFPGQYHDAETGLHYNLARYYDADTASYLSPDPLGLAAAPNHHGYVGNPLWWADPLGLKGKKIRRVYDDSEYDKHGSSSGSSGKGEVSRAPSNGQAALDRSIDMDPDNPNVTRRLGVDHENDEIVVLDRHREISDPHGNVTEYYHGHVQSKYPSKSVTQGDLTKLKKAGMIDNIKKQRVLPPPPCES</sequence>
<evidence type="ECO:0000256" key="1">
    <source>
        <dbReference type="ARBA" id="ARBA00022737"/>
    </source>
</evidence>
<dbReference type="InterPro" id="IPR022385">
    <property type="entry name" value="Rhs_assc_core"/>
</dbReference>
<dbReference type="Proteomes" id="UP000573327">
    <property type="component" value="Unassembled WGS sequence"/>
</dbReference>
<evidence type="ECO:0000259" key="4">
    <source>
        <dbReference type="Pfam" id="PF25023"/>
    </source>
</evidence>
<evidence type="ECO:0000313" key="5">
    <source>
        <dbReference type="EMBL" id="MBB4949095.1"/>
    </source>
</evidence>
<dbReference type="InterPro" id="IPR006530">
    <property type="entry name" value="YD"/>
</dbReference>
<dbReference type="PANTHER" id="PTHR32305:SF15">
    <property type="entry name" value="PROTEIN RHSA-RELATED"/>
    <property type="match status" value="1"/>
</dbReference>
<dbReference type="InterPro" id="IPR056823">
    <property type="entry name" value="TEN-like_YD-shell"/>
</dbReference>
<feature type="region of interest" description="Disordered" evidence="2">
    <location>
        <begin position="81"/>
        <end position="155"/>
    </location>
</feature>
<feature type="domain" description="DUF6531" evidence="3">
    <location>
        <begin position="155"/>
        <end position="226"/>
    </location>
</feature>
<protein>
    <submittedName>
        <fullName evidence="5">RHS repeat-associated protein</fullName>
    </submittedName>
</protein>
<organism evidence="5 6">
    <name type="scientific">Kitasatospora gansuensis</name>
    <dbReference type="NCBI Taxonomy" id="258050"/>
    <lineage>
        <taxon>Bacteria</taxon>
        <taxon>Bacillati</taxon>
        <taxon>Actinomycetota</taxon>
        <taxon>Actinomycetes</taxon>
        <taxon>Kitasatosporales</taxon>
        <taxon>Streptomycetaceae</taxon>
        <taxon>Kitasatospora</taxon>
    </lineage>
</organism>
<feature type="compositionally biased region" description="Basic and acidic residues" evidence="2">
    <location>
        <begin position="132"/>
        <end position="142"/>
    </location>
</feature>
<feature type="compositionally biased region" description="Basic and acidic residues" evidence="2">
    <location>
        <begin position="1"/>
        <end position="29"/>
    </location>
</feature>
<feature type="compositionally biased region" description="Gly residues" evidence="2">
    <location>
        <begin position="114"/>
        <end position="128"/>
    </location>
</feature>
<name>A0A7W7WJM1_9ACTN</name>
<keyword evidence="6" id="KW-1185">Reference proteome</keyword>
<dbReference type="InterPro" id="IPR031325">
    <property type="entry name" value="RHS_repeat"/>
</dbReference>
<dbReference type="RefSeq" id="WP_184919197.1">
    <property type="nucleotide sequence ID" value="NZ_JACHJR010000001.1"/>
</dbReference>
<dbReference type="CDD" id="cd20695">
    <property type="entry name" value="CdiA-CT_5T87E_Ct"/>
    <property type="match status" value="1"/>
</dbReference>
<feature type="region of interest" description="Disordered" evidence="2">
    <location>
        <begin position="1199"/>
        <end position="1243"/>
    </location>
</feature>
<dbReference type="SUPFAM" id="SSF140453">
    <property type="entry name" value="EsxAB dimer-like"/>
    <property type="match status" value="1"/>
</dbReference>
<dbReference type="NCBIfam" id="TIGR01643">
    <property type="entry name" value="YD_repeat_2x"/>
    <property type="match status" value="14"/>
</dbReference>